<protein>
    <recommendedName>
        <fullName evidence="4">Peptidase S33 tripeptidyl aminopeptidase-like C-terminal domain-containing protein</fullName>
    </recommendedName>
</protein>
<dbReference type="InterPro" id="IPR013595">
    <property type="entry name" value="Pept_S33_TAP-like_C"/>
</dbReference>
<dbReference type="InterPro" id="IPR029058">
    <property type="entry name" value="AB_hydrolase_fold"/>
</dbReference>
<dbReference type="HOGENOM" id="CLU_013364_3_3_1"/>
<keyword evidence="2" id="KW-0378">Hydrolase</keyword>
<dbReference type="GO" id="GO:0016787">
    <property type="term" value="F:hydrolase activity"/>
    <property type="evidence" value="ECO:0007669"/>
    <property type="project" value="UniProtKB-KW"/>
</dbReference>
<dbReference type="PANTHER" id="PTHR43248:SF30">
    <property type="entry name" value="AB HYDROLASE-1 DOMAIN-CONTAINING PROTEIN"/>
    <property type="match status" value="1"/>
</dbReference>
<evidence type="ECO:0000259" key="4">
    <source>
        <dbReference type="Pfam" id="PF08386"/>
    </source>
</evidence>
<evidence type="ECO:0000256" key="3">
    <source>
        <dbReference type="SAM" id="SignalP"/>
    </source>
</evidence>
<feature type="chain" id="PRO_5002237428" description="Peptidase S33 tripeptidyl aminopeptidase-like C-terminal domain-containing protein" evidence="3">
    <location>
        <begin position="19"/>
        <end position="511"/>
    </location>
</feature>
<dbReference type="Gene3D" id="3.40.50.1820">
    <property type="entry name" value="alpha/beta hydrolase"/>
    <property type="match status" value="1"/>
</dbReference>
<dbReference type="Pfam" id="PF08386">
    <property type="entry name" value="Abhydrolase_4"/>
    <property type="match status" value="1"/>
</dbReference>
<gene>
    <name evidence="5" type="ORF">PV11_03447</name>
</gene>
<sequence>MRTFVLTTLLFVVGNAASVSYNKGVSNGTTLFQIQWANCTTNDPANLDCGQIQVPLDWSQPDGEQITLGISRVKATGSSSSRVGSLFFNPGGPGAPATEFCEYQAAGIAVFSKAITEHFDIICPDPRGVGISSPISCDPDLWNQKQSLFPQNEAEFEEMVKHNKAFGQSCLDLSGGVFNHIDTTSVAKDMEAIRIALNDGKLNWLGVSYGTQIGAQYAELYPGNIRAMALDGNADHSPSEVYILTAESSTYENELDRFFDWCNQNQTCAFHGQNVAQIFDDLVAKADKTPIPAAGCLPTADTASAGTCFPDVTGEDIRFNVQGNNFLTYKYATAFSRAGWLGLGIALNETLNGNATALSSAMASIGKNSTVWQGLAVGCLDWDHSTTTFAQNIYKQQLGSAIAPHTKGASQSYQYQTRCIGWPAAVVNPPHVLNQTAMKLAPPILLVNSNHDPETSYVWAQNLQTQIPSAVLVTRNGDGHSSLLLGGEAAAVIDSYLVNGTLPAQDIVVQS</sequence>
<dbReference type="PANTHER" id="PTHR43248">
    <property type="entry name" value="2-SUCCINYL-6-HYDROXY-2,4-CYCLOHEXADIENE-1-CARBOXYLATE SYNTHASE"/>
    <property type="match status" value="1"/>
</dbReference>
<comment type="similarity">
    <text evidence="1">Belongs to the peptidase S33 family.</text>
</comment>
<feature type="domain" description="Peptidase S33 tripeptidyl aminopeptidase-like C-terminal" evidence="4">
    <location>
        <begin position="409"/>
        <end position="507"/>
    </location>
</feature>
<evidence type="ECO:0000313" key="6">
    <source>
        <dbReference type="Proteomes" id="UP000053599"/>
    </source>
</evidence>
<reference evidence="5 6" key="1">
    <citation type="submission" date="2015-01" db="EMBL/GenBank/DDBJ databases">
        <title>The Genome Sequence of Exophiala sideris CBS121828.</title>
        <authorList>
            <consortium name="The Broad Institute Genomics Platform"/>
            <person name="Cuomo C."/>
            <person name="de Hoog S."/>
            <person name="Gorbushina A."/>
            <person name="Stielow B."/>
            <person name="Teixiera M."/>
            <person name="Abouelleil A."/>
            <person name="Chapman S.B."/>
            <person name="Priest M."/>
            <person name="Young S.K."/>
            <person name="Wortman J."/>
            <person name="Nusbaum C."/>
            <person name="Birren B."/>
        </authorList>
    </citation>
    <scope>NUCLEOTIDE SEQUENCE [LARGE SCALE GENOMIC DNA]</scope>
    <source>
        <strain evidence="5 6">CBS 121828</strain>
    </source>
</reference>
<evidence type="ECO:0000313" key="5">
    <source>
        <dbReference type="EMBL" id="KIV87932.1"/>
    </source>
</evidence>
<dbReference type="STRING" id="1016849.A0A0D1YZ81"/>
<evidence type="ECO:0000256" key="1">
    <source>
        <dbReference type="ARBA" id="ARBA00010088"/>
    </source>
</evidence>
<dbReference type="EMBL" id="KN846951">
    <property type="protein sequence ID" value="KIV87932.1"/>
    <property type="molecule type" value="Genomic_DNA"/>
</dbReference>
<dbReference type="AlphaFoldDB" id="A0A0D1YZ81"/>
<dbReference type="SUPFAM" id="SSF53474">
    <property type="entry name" value="alpha/beta-Hydrolases"/>
    <property type="match status" value="1"/>
</dbReference>
<dbReference type="InterPro" id="IPR051601">
    <property type="entry name" value="Serine_prot/Carboxylest_S33"/>
</dbReference>
<accession>A0A0D1YZ81</accession>
<proteinExistence type="inferred from homology"/>
<organism evidence="5 6">
    <name type="scientific">Exophiala sideris</name>
    <dbReference type="NCBI Taxonomy" id="1016849"/>
    <lineage>
        <taxon>Eukaryota</taxon>
        <taxon>Fungi</taxon>
        <taxon>Dikarya</taxon>
        <taxon>Ascomycota</taxon>
        <taxon>Pezizomycotina</taxon>
        <taxon>Eurotiomycetes</taxon>
        <taxon>Chaetothyriomycetidae</taxon>
        <taxon>Chaetothyriales</taxon>
        <taxon>Herpotrichiellaceae</taxon>
        <taxon>Exophiala</taxon>
    </lineage>
</organism>
<evidence type="ECO:0000256" key="2">
    <source>
        <dbReference type="ARBA" id="ARBA00022801"/>
    </source>
</evidence>
<feature type="signal peptide" evidence="3">
    <location>
        <begin position="1"/>
        <end position="18"/>
    </location>
</feature>
<dbReference type="OrthoDB" id="425534at2759"/>
<name>A0A0D1YZ81_9EURO</name>
<keyword evidence="3" id="KW-0732">Signal</keyword>
<dbReference type="Proteomes" id="UP000053599">
    <property type="component" value="Unassembled WGS sequence"/>
</dbReference>